<evidence type="ECO:0000313" key="1">
    <source>
        <dbReference type="EMBL" id="SPD85897.1"/>
    </source>
</evidence>
<organism evidence="1 2">
    <name type="scientific">Micropruina glycogenica</name>
    <dbReference type="NCBI Taxonomy" id="75385"/>
    <lineage>
        <taxon>Bacteria</taxon>
        <taxon>Bacillati</taxon>
        <taxon>Actinomycetota</taxon>
        <taxon>Actinomycetes</taxon>
        <taxon>Propionibacteriales</taxon>
        <taxon>Nocardioidaceae</taxon>
        <taxon>Micropruina</taxon>
    </lineage>
</organism>
<dbReference type="EMBL" id="LT985188">
    <property type="protein sequence ID" value="SPD85897.1"/>
    <property type="molecule type" value="Genomic_DNA"/>
</dbReference>
<accession>A0A2N9JCQ0</accession>
<protein>
    <submittedName>
        <fullName evidence="1">Uncharacterized protein</fullName>
    </submittedName>
</protein>
<evidence type="ECO:0000313" key="2">
    <source>
        <dbReference type="Proteomes" id="UP000238164"/>
    </source>
</evidence>
<dbReference type="AlphaFoldDB" id="A0A2N9JCQ0"/>
<dbReference type="RefSeq" id="WP_105185023.1">
    <property type="nucleotide sequence ID" value="NZ_BAAAGO010000041.1"/>
</dbReference>
<dbReference type="KEGG" id="mgg:MPLG2_0861"/>
<sequence length="199" mass="20157">MGAALRVAVVGRRSADTGAAVALAELVGAELCRAGHTVLVSFGYGVAAAALRAAADQSACGYGPPPAAFAAHHNGRVLVGGLLREMDEHLARWHGAGQIRWHYTEPGYRPPEFRSVLAAHCDAMVIIDGLVRGGAAIEAAHAAALGRLVFVPAGVPGDDVAGHTLPARLLADAAARPFLNPAGLCAELAALPTVVGEGA</sequence>
<dbReference type="Gene3D" id="3.40.50.450">
    <property type="match status" value="1"/>
</dbReference>
<gene>
    <name evidence="1" type="ORF">MPLG2_0861</name>
</gene>
<name>A0A2N9JCQ0_9ACTN</name>
<keyword evidence="2" id="KW-1185">Reference proteome</keyword>
<proteinExistence type="predicted"/>
<dbReference type="Proteomes" id="UP000238164">
    <property type="component" value="Chromosome 1"/>
</dbReference>
<reference evidence="1 2" key="1">
    <citation type="submission" date="2018-02" db="EMBL/GenBank/DDBJ databases">
        <authorList>
            <person name="Cohen D.B."/>
            <person name="Kent A.D."/>
        </authorList>
    </citation>
    <scope>NUCLEOTIDE SEQUENCE [LARGE SCALE GENOMIC DNA]</scope>
    <source>
        <strain evidence="1">1</strain>
    </source>
</reference>